<evidence type="ECO:0000256" key="4">
    <source>
        <dbReference type="ARBA" id="ARBA00023136"/>
    </source>
</evidence>
<accession>A0A255Z0E4</accession>
<gene>
    <name evidence="7" type="ORF">CHU95_10310</name>
</gene>
<protein>
    <recommendedName>
        <fullName evidence="6">Translocation and assembly module TamB C-terminal domain-containing protein</fullName>
    </recommendedName>
</protein>
<evidence type="ECO:0000256" key="5">
    <source>
        <dbReference type="SAM" id="Phobius"/>
    </source>
</evidence>
<keyword evidence="8" id="KW-1185">Reference proteome</keyword>
<dbReference type="RefSeq" id="WP_094456243.1">
    <property type="nucleotide sequence ID" value="NZ_NOXU01000027.1"/>
</dbReference>
<comment type="subcellular location">
    <subcellularLocation>
        <location evidence="1">Membrane</location>
        <topology evidence="1">Single-pass membrane protein</topology>
    </subcellularLocation>
</comment>
<name>A0A255Z0E4_9PROT</name>
<dbReference type="OrthoDB" id="7784409at2"/>
<organism evidence="7 8">
    <name type="scientific">Niveispirillum lacus</name>
    <dbReference type="NCBI Taxonomy" id="1981099"/>
    <lineage>
        <taxon>Bacteria</taxon>
        <taxon>Pseudomonadati</taxon>
        <taxon>Pseudomonadota</taxon>
        <taxon>Alphaproteobacteria</taxon>
        <taxon>Rhodospirillales</taxon>
        <taxon>Azospirillaceae</taxon>
        <taxon>Niveispirillum</taxon>
    </lineage>
</organism>
<evidence type="ECO:0000256" key="3">
    <source>
        <dbReference type="ARBA" id="ARBA00022989"/>
    </source>
</evidence>
<dbReference type="GO" id="GO:0009306">
    <property type="term" value="P:protein secretion"/>
    <property type="evidence" value="ECO:0007669"/>
    <property type="project" value="InterPro"/>
</dbReference>
<evidence type="ECO:0000256" key="2">
    <source>
        <dbReference type="ARBA" id="ARBA00022692"/>
    </source>
</evidence>
<keyword evidence="2 5" id="KW-0812">Transmembrane</keyword>
<reference evidence="7 8" key="1">
    <citation type="submission" date="2017-07" db="EMBL/GenBank/DDBJ databases">
        <title>Niveispirillum cyanobacteriorum sp. nov., isolated from cyanobacterial aggregates in a eutrophic lake.</title>
        <authorList>
            <person name="Cai H."/>
        </authorList>
    </citation>
    <scope>NUCLEOTIDE SEQUENCE [LARGE SCALE GENOMIC DNA]</scope>
    <source>
        <strain evidence="8">TH1-14</strain>
    </source>
</reference>
<evidence type="ECO:0000313" key="7">
    <source>
        <dbReference type="EMBL" id="OYQ34957.1"/>
    </source>
</evidence>
<dbReference type="PANTHER" id="PTHR36985">
    <property type="entry name" value="TRANSLOCATION AND ASSEMBLY MODULE SUBUNIT TAMB"/>
    <property type="match status" value="1"/>
</dbReference>
<dbReference type="InterPro" id="IPR007452">
    <property type="entry name" value="TamB_C"/>
</dbReference>
<feature type="domain" description="Translocation and assembly module TamB C-terminal" evidence="6">
    <location>
        <begin position="1095"/>
        <end position="1452"/>
    </location>
</feature>
<evidence type="ECO:0000313" key="8">
    <source>
        <dbReference type="Proteomes" id="UP000216998"/>
    </source>
</evidence>
<evidence type="ECO:0000256" key="1">
    <source>
        <dbReference type="ARBA" id="ARBA00004167"/>
    </source>
</evidence>
<dbReference type="GO" id="GO:0097347">
    <property type="term" value="C:TAM protein secretion complex"/>
    <property type="evidence" value="ECO:0007669"/>
    <property type="project" value="TreeGrafter"/>
</dbReference>
<keyword evidence="4 5" id="KW-0472">Membrane</keyword>
<dbReference type="EMBL" id="NOXU01000027">
    <property type="protein sequence ID" value="OYQ34957.1"/>
    <property type="molecule type" value="Genomic_DNA"/>
</dbReference>
<dbReference type="Proteomes" id="UP000216998">
    <property type="component" value="Unassembled WGS sequence"/>
</dbReference>
<dbReference type="PANTHER" id="PTHR36985:SF1">
    <property type="entry name" value="TRANSLOCATION AND ASSEMBLY MODULE SUBUNIT TAMB"/>
    <property type="match status" value="1"/>
</dbReference>
<sequence>MTVTIHRAHPVLTWIAAGFALLVALSMLLGLSAGIWLATPSGRDFVLDQARTHVDGLVIDGADGSLFDLRLARLTLADADGVWLSVTGVHLAWNPWALLSRSASIDTLSAATIDIMRPPLPKPDAPTNAAGLPRLPVSVTLSRLALDRVTLGADLLGGSTAVISATGQARLPSGALGGAGSLDVKRIDDHPGTLSISGEFVPGRRMTLAAEALEQGNGLIAQLLGIPGRPPVSLTLKGDGPLTDWTGKATAKAGDAADATAEFRIRPSGDKLTFGLDLSGNVLALLPPALRPLVGPDLRIGAGGLVDPGMLLALDGVSIRTAAGTLSGGGQFDLQTRALNVGAWVEMPDGAFLSPLTAPATLSAFRGSLTLTGTPELPQLATDLALDTIRLPDLTVERLGVKLVGKGRDTLSITTELQMQGAAGPLASLTGPSARLTAETTLTPGSGRIDIAKSGFVGTALSATAAGTLTGWGRDGDLTLTLSVKDVAPLSGLTGRNLAGLLTAEATLRRQAGQTALQVKGEGRDLAAGITALDPLLSGRTEFSADLTAGTDTVLHRLSIRNPQLTIGGEGRFGPAGLRADALVQVADLSPLTPALGIRMAGAVTARLKSPSPDTLSLEMAGDGLEIDGLRLVDTRLAARLSGLPKASKGRLDLETTLNGQRIALGSDLGHSGSTLSLSGIDAVIGLNRFEGDLRLETSSGLAAGHVAGTVPDLGILAFIAGDEVWGNGTVNVALSHDGGQQSASIKADFKKLWRRWHGQKVATLSLAARLEAAPGASGIDAGFNITGLDAGTLDLDRITGSMRGPLSAAALAFDLSGKRGSVPVRLTLDGQLATGAKDGITRMGLATLTGAYADTDFRLANPASLAIGNGVIGVQGLVLLAGDARVAVTADLSSTGLGGHLSLTRLPLTWVRLIDPTLTLYGHLDGTASLSGTVADPRGRLDLTLSDFALAPQVLKGPSPLGATLTADWQAGRVALDARIDSAGSGVGLSARANLPLEMQGTVTAITIPTDKPVNGRLEGNLALRRLNDLLATSGDRLGGQMVMDLTLGGTLADRQLTGSVTLNNARYENQQWGTLVTDIQAVLKGDPQGLLIERFEGKTPGGGTVSVAGSVGLRPERGDRQIDLRLTATKAKLAGIDMVEAVAGAEITVTGMPTDMMIAGRVDVANAHIRIPDKLPPTVVEVKVVEINRPRRLGPPGADSDAAADAAGNDTPAIIVRLNIDIEAPNKVYIGGRGLDAELKAALKLRGTADLPLVSGNVSLVKGELALLGQTFTLSRANITFLGDGTLDPSLDMEARTQRGELTAIVAVTGRPSKPSVKLSSQPPYPEDEVLARLLFNRGAGQLSALEAVQLAQSAAQLSGLFGGGPGFVDNVKRSLGVDRLEFRGSEDGSGAGTVAAGRYIGDNIYVGVEQELGTGQSKATVEYGITDHIKARGEVGTESKVGVQFQWDY</sequence>
<dbReference type="Pfam" id="PF04357">
    <property type="entry name" value="TamB"/>
    <property type="match status" value="1"/>
</dbReference>
<dbReference type="GO" id="GO:0005886">
    <property type="term" value="C:plasma membrane"/>
    <property type="evidence" value="ECO:0007669"/>
    <property type="project" value="InterPro"/>
</dbReference>
<proteinExistence type="predicted"/>
<keyword evidence="3 5" id="KW-1133">Transmembrane helix</keyword>
<evidence type="ECO:0000259" key="6">
    <source>
        <dbReference type="Pfam" id="PF04357"/>
    </source>
</evidence>
<feature type="transmembrane region" description="Helical" evidence="5">
    <location>
        <begin position="12"/>
        <end position="37"/>
    </location>
</feature>
<comment type="caution">
    <text evidence="7">The sequence shown here is derived from an EMBL/GenBank/DDBJ whole genome shotgun (WGS) entry which is preliminary data.</text>
</comment>